<dbReference type="Gene3D" id="2.130.10.10">
    <property type="entry name" value="YVTN repeat-like/Quinoprotein amine dehydrogenase"/>
    <property type="match status" value="2"/>
</dbReference>
<evidence type="ECO:0000256" key="5">
    <source>
        <dbReference type="SAM" id="MobiDB-lite"/>
    </source>
</evidence>
<dbReference type="FunFam" id="2.130.10.10:FF:001189">
    <property type="entry name" value="Periodic tryptophan protein 1"/>
    <property type="match status" value="1"/>
</dbReference>
<gene>
    <name evidence="6" type="ORF">L201_001686</name>
</gene>
<evidence type="ECO:0000256" key="3">
    <source>
        <dbReference type="ARBA" id="ARBA00022737"/>
    </source>
</evidence>
<dbReference type="PANTHER" id="PTHR14091">
    <property type="entry name" value="PERIODIC TRYPTOPHAN PROTEIN 1"/>
    <property type="match status" value="1"/>
</dbReference>
<dbReference type="InterPro" id="IPR001680">
    <property type="entry name" value="WD40_rpt"/>
</dbReference>
<evidence type="ECO:0008006" key="8">
    <source>
        <dbReference type="Google" id="ProtNLM"/>
    </source>
</evidence>
<keyword evidence="1" id="KW-0597">Phosphoprotein</keyword>
<dbReference type="InterPro" id="IPR019775">
    <property type="entry name" value="WD40_repeat_CS"/>
</dbReference>
<dbReference type="EMBL" id="CP144099">
    <property type="protein sequence ID" value="WWC86807.1"/>
    <property type="molecule type" value="Genomic_DNA"/>
</dbReference>
<accession>A0AAX4JN59</accession>
<protein>
    <recommendedName>
        <fullName evidence="8">Periodic tryptophan protein 1</fullName>
    </recommendedName>
</protein>
<dbReference type="SUPFAM" id="SSF50978">
    <property type="entry name" value="WD40 repeat-like"/>
    <property type="match status" value="1"/>
</dbReference>
<keyword evidence="2 4" id="KW-0853">WD repeat</keyword>
<keyword evidence="7" id="KW-1185">Reference proteome</keyword>
<evidence type="ECO:0000256" key="4">
    <source>
        <dbReference type="PROSITE-ProRule" id="PRU00221"/>
    </source>
</evidence>
<name>A0AAX4JN59_9TREE</name>
<dbReference type="InterPro" id="IPR015943">
    <property type="entry name" value="WD40/YVTN_repeat-like_dom_sf"/>
</dbReference>
<dbReference type="GO" id="GO:0006364">
    <property type="term" value="P:rRNA processing"/>
    <property type="evidence" value="ECO:0007669"/>
    <property type="project" value="InterPro"/>
</dbReference>
<dbReference type="RefSeq" id="XP_066073570.1">
    <property type="nucleotide sequence ID" value="XM_066217473.1"/>
</dbReference>
<dbReference type="GeneID" id="91092358"/>
<sequence>MSGTLISALVWVPRGKSSAEPKRYNLDDSELERVGKLGGPGVLEKLRQEMEGMDVSEEEGDGEGAGEDWEDVDEDGSGSGSDDEEAEEANGDDDDDVSMDAEPKEPTKPHDPSDLSAFKMDEYDNEESKGVAMGAFANVKGLSYYRDNNDDPYITLKEDDDEAEREELSLLPTDNIIITARTTSDLSSLDFHVYADSDENLYAHHDLMLPTFPLCVEWLDFPSGGSSSSNANDSSSSAGSGSYVAVGSFDPSIEIWDADLVDGLYPQAILGPSPSLEKPEAKPLGTGKKKRKQMVQPLAQDEYHTQPVLSLSWTKNHRNLLLSGSADGTIKLWDLTRESPMPSLKSWNKIHKGEKVQGVEWNKSSSNGLDKAVLSAGWDRIVKVWDSRSSDDSIGTQVVSDVECIRWDPWEPTSFFVSLENGLILAYDSRTLSSSKGSNNLSTAQPKYTLSAHDGAASALDINPHIRGCIATGGMDRIVKIWNVLDEETEGVQGRKREISLATSRDLGLGKIFTARWSPDAETPLTLAAAGSKATLQVWDVASNAGARKAFGDRLRKHGRELGEIKKGGGVVVVEGGEDEDTDEE</sequence>
<organism evidence="6 7">
    <name type="scientific">Kwoniella dendrophila CBS 6074</name>
    <dbReference type="NCBI Taxonomy" id="1295534"/>
    <lineage>
        <taxon>Eukaryota</taxon>
        <taxon>Fungi</taxon>
        <taxon>Dikarya</taxon>
        <taxon>Basidiomycota</taxon>
        <taxon>Agaricomycotina</taxon>
        <taxon>Tremellomycetes</taxon>
        <taxon>Tremellales</taxon>
        <taxon>Cryptococcaceae</taxon>
        <taxon>Kwoniella</taxon>
    </lineage>
</organism>
<keyword evidence="3" id="KW-0677">Repeat</keyword>
<dbReference type="Pfam" id="PF00400">
    <property type="entry name" value="WD40"/>
    <property type="match status" value="3"/>
</dbReference>
<dbReference type="PANTHER" id="PTHR14091:SF0">
    <property type="entry name" value="PERIODIC TRYPTOPHAN PROTEIN 1 HOMOLOG"/>
    <property type="match status" value="1"/>
</dbReference>
<dbReference type="AlphaFoldDB" id="A0AAX4JN59"/>
<feature type="repeat" description="WD" evidence="4">
    <location>
        <begin position="301"/>
        <end position="343"/>
    </location>
</feature>
<evidence type="ECO:0000313" key="7">
    <source>
        <dbReference type="Proteomes" id="UP001355207"/>
    </source>
</evidence>
<feature type="region of interest" description="Disordered" evidence="5">
    <location>
        <begin position="272"/>
        <end position="296"/>
    </location>
</feature>
<dbReference type="PROSITE" id="PS50294">
    <property type="entry name" value="WD_REPEATS_REGION"/>
    <property type="match status" value="2"/>
</dbReference>
<feature type="region of interest" description="Disordered" evidence="5">
    <location>
        <begin position="13"/>
        <end position="117"/>
    </location>
</feature>
<dbReference type="InterPro" id="IPR020472">
    <property type="entry name" value="WD40_PAC1"/>
</dbReference>
<proteinExistence type="predicted"/>
<evidence type="ECO:0000313" key="6">
    <source>
        <dbReference type="EMBL" id="WWC86807.1"/>
    </source>
</evidence>
<dbReference type="PRINTS" id="PR00320">
    <property type="entry name" value="GPROTEINBRPT"/>
</dbReference>
<dbReference type="InterPro" id="IPR036322">
    <property type="entry name" value="WD40_repeat_dom_sf"/>
</dbReference>
<evidence type="ECO:0000256" key="2">
    <source>
        <dbReference type="ARBA" id="ARBA00022574"/>
    </source>
</evidence>
<dbReference type="PROSITE" id="PS50082">
    <property type="entry name" value="WD_REPEATS_2"/>
    <property type="match status" value="2"/>
</dbReference>
<dbReference type="PROSITE" id="PS00678">
    <property type="entry name" value="WD_REPEATS_1"/>
    <property type="match status" value="2"/>
</dbReference>
<dbReference type="Proteomes" id="UP001355207">
    <property type="component" value="Chromosome 2"/>
</dbReference>
<feature type="compositionally biased region" description="Acidic residues" evidence="5">
    <location>
        <begin position="51"/>
        <end position="99"/>
    </location>
</feature>
<feature type="compositionally biased region" description="Basic and acidic residues" evidence="5">
    <location>
        <begin position="101"/>
        <end position="117"/>
    </location>
</feature>
<feature type="compositionally biased region" description="Basic and acidic residues" evidence="5">
    <location>
        <begin position="17"/>
        <end position="35"/>
    </location>
</feature>
<dbReference type="GO" id="GO:0005634">
    <property type="term" value="C:nucleus"/>
    <property type="evidence" value="ECO:0007669"/>
    <property type="project" value="TreeGrafter"/>
</dbReference>
<evidence type="ECO:0000256" key="1">
    <source>
        <dbReference type="ARBA" id="ARBA00022553"/>
    </source>
</evidence>
<dbReference type="SMART" id="SM00320">
    <property type="entry name" value="WD40"/>
    <property type="match status" value="6"/>
</dbReference>
<reference evidence="6 7" key="1">
    <citation type="submission" date="2024-01" db="EMBL/GenBank/DDBJ databases">
        <title>Comparative genomics of Cryptococcus and Kwoniella reveals pathogenesis evolution and contrasting modes of karyotype evolution via chromosome fusion or intercentromeric recombination.</title>
        <authorList>
            <person name="Coelho M.A."/>
            <person name="David-Palma M."/>
            <person name="Shea T."/>
            <person name="Bowers K."/>
            <person name="McGinley-Smith S."/>
            <person name="Mohammad A.W."/>
            <person name="Gnirke A."/>
            <person name="Yurkov A.M."/>
            <person name="Nowrousian M."/>
            <person name="Sun S."/>
            <person name="Cuomo C.A."/>
            <person name="Heitman J."/>
        </authorList>
    </citation>
    <scope>NUCLEOTIDE SEQUENCE [LARGE SCALE GENOMIC DNA]</scope>
    <source>
        <strain evidence="6 7">CBS 6074</strain>
    </source>
</reference>
<dbReference type="InterPro" id="IPR044285">
    <property type="entry name" value="PWP1"/>
</dbReference>
<feature type="repeat" description="WD" evidence="4">
    <location>
        <begin position="450"/>
        <end position="492"/>
    </location>
</feature>